<gene>
    <name evidence="1" type="ORF">EV182_000443</name>
</gene>
<accession>A0ACC1HL15</accession>
<proteinExistence type="predicted"/>
<sequence length="161" mass="18033">MSHLASAGLWLDNLQTEVYTCKPFEVKWGFDDTYRKAGQGNFSYEVLRVESRDTQNDDSNVQLSIAGCHGQRGEYSDSAKSFNVTLPGDYFRAGEYVFVLRSDNKMWTQNTIQIKDNGDTCDGLAPIDNPALCPLIYAGLFETQTFVNSQTSTNYEAPSQI</sequence>
<dbReference type="EMBL" id="JAMZIH010005161">
    <property type="protein sequence ID" value="KAJ1675848.1"/>
    <property type="molecule type" value="Genomic_DNA"/>
</dbReference>
<reference evidence="1" key="1">
    <citation type="submission" date="2022-06" db="EMBL/GenBank/DDBJ databases">
        <title>Phylogenomic reconstructions and comparative analyses of Kickxellomycotina fungi.</title>
        <authorList>
            <person name="Reynolds N.K."/>
            <person name="Stajich J.E."/>
            <person name="Barry K."/>
            <person name="Grigoriev I.V."/>
            <person name="Crous P."/>
            <person name="Smith M.E."/>
        </authorList>
    </citation>
    <scope>NUCLEOTIDE SEQUENCE</scope>
    <source>
        <strain evidence="1">RSA 2271</strain>
    </source>
</reference>
<keyword evidence="2" id="KW-1185">Reference proteome</keyword>
<comment type="caution">
    <text evidence="1">The sequence shown here is derived from an EMBL/GenBank/DDBJ whole genome shotgun (WGS) entry which is preliminary data.</text>
</comment>
<protein>
    <submittedName>
        <fullName evidence="1">Uncharacterized protein</fullName>
    </submittedName>
</protein>
<evidence type="ECO:0000313" key="2">
    <source>
        <dbReference type="Proteomes" id="UP001145114"/>
    </source>
</evidence>
<evidence type="ECO:0000313" key="1">
    <source>
        <dbReference type="EMBL" id="KAJ1675848.1"/>
    </source>
</evidence>
<name>A0ACC1HL15_9FUNG</name>
<organism evidence="1 2">
    <name type="scientific">Spiromyces aspiralis</name>
    <dbReference type="NCBI Taxonomy" id="68401"/>
    <lineage>
        <taxon>Eukaryota</taxon>
        <taxon>Fungi</taxon>
        <taxon>Fungi incertae sedis</taxon>
        <taxon>Zoopagomycota</taxon>
        <taxon>Kickxellomycotina</taxon>
        <taxon>Kickxellomycetes</taxon>
        <taxon>Kickxellales</taxon>
        <taxon>Kickxellaceae</taxon>
        <taxon>Spiromyces</taxon>
    </lineage>
</organism>
<dbReference type="Proteomes" id="UP001145114">
    <property type="component" value="Unassembled WGS sequence"/>
</dbReference>